<dbReference type="BioCyc" id="FSP469605-HMP:GTSP-1039-MONOMER"/>
<dbReference type="InterPro" id="IPR036388">
    <property type="entry name" value="WH-like_DNA-bd_sf"/>
</dbReference>
<feature type="domain" description="Helix-turn-helix type 11" evidence="1">
    <location>
        <begin position="12"/>
        <end position="45"/>
    </location>
</feature>
<gene>
    <name evidence="2" type="ORF">FSBG_01034</name>
</gene>
<accession>E5BGB4</accession>
<dbReference type="AlphaFoldDB" id="E5BGB4"/>
<dbReference type="Pfam" id="PF08279">
    <property type="entry name" value="HTH_11"/>
    <property type="match status" value="1"/>
</dbReference>
<evidence type="ECO:0000313" key="3">
    <source>
        <dbReference type="Proteomes" id="UP000002975"/>
    </source>
</evidence>
<protein>
    <recommendedName>
        <fullName evidence="1">Helix-turn-helix type 11 domain-containing protein</fullName>
    </recommendedName>
</protein>
<dbReference type="HOGENOM" id="CLU_195189_0_0_0"/>
<reference evidence="2 3" key="1">
    <citation type="submission" date="2009-02" db="EMBL/GenBank/DDBJ databases">
        <title>The Genome Sequence of Fusobacterium sp. 3_1_5R.</title>
        <authorList>
            <consortium name="The Broad Institute Genome Sequencing Platform"/>
            <person name="Ward D."/>
            <person name="Young S.K."/>
            <person name="Kodira C.D."/>
            <person name="Zeng Q."/>
            <person name="Koehrsen M."/>
            <person name="Alvarado L."/>
            <person name="Berlin A."/>
            <person name="Borenstein D."/>
            <person name="Chen Z."/>
            <person name="Engels R."/>
            <person name="Freedman E."/>
            <person name="Gellesch M."/>
            <person name="Goldberg J."/>
            <person name="Griggs A."/>
            <person name="Gujja S."/>
            <person name="Heiman D."/>
            <person name="Hepburn T."/>
            <person name="Howarth C."/>
            <person name="Jen D."/>
            <person name="Larson L."/>
            <person name="Lewis B."/>
            <person name="Mehta T."/>
            <person name="Park D."/>
            <person name="Pearson M."/>
            <person name="Roberts A."/>
            <person name="Saif S."/>
            <person name="Shea T."/>
            <person name="Shenoy N."/>
            <person name="Sisk P."/>
            <person name="Stolte C."/>
            <person name="Sykes S."/>
            <person name="Walk T."/>
            <person name="White J."/>
            <person name="Yandava C."/>
            <person name="Allen-Vercoe E."/>
            <person name="Strauss J."/>
            <person name="Ambrose C."/>
            <person name="Lander E."/>
            <person name="Nusbaum C."/>
            <person name="Galagan J."/>
            <person name="Birren B."/>
        </authorList>
    </citation>
    <scope>NUCLEOTIDE SEQUENCE [LARGE SCALE GENOMIC DNA]</scope>
    <source>
        <strain evidence="2 3">3_1_5R</strain>
    </source>
</reference>
<dbReference type="Proteomes" id="UP000002975">
    <property type="component" value="Unassembled WGS sequence"/>
</dbReference>
<dbReference type="EMBL" id="GG657972">
    <property type="protein sequence ID" value="EFS21537.1"/>
    <property type="molecule type" value="Genomic_DNA"/>
</dbReference>
<evidence type="ECO:0000259" key="1">
    <source>
        <dbReference type="Pfam" id="PF08279"/>
    </source>
</evidence>
<name>E5BGB4_9FUSO</name>
<dbReference type="InterPro" id="IPR013196">
    <property type="entry name" value="HTH_11"/>
</dbReference>
<proteinExistence type="predicted"/>
<organism evidence="2 3">
    <name type="scientific">Fusobacterium gonidiaformans 3-1-5R</name>
    <dbReference type="NCBI Taxonomy" id="469605"/>
    <lineage>
        <taxon>Bacteria</taxon>
        <taxon>Fusobacteriati</taxon>
        <taxon>Fusobacteriota</taxon>
        <taxon>Fusobacteriia</taxon>
        <taxon>Fusobacteriales</taxon>
        <taxon>Fusobacteriaceae</taxon>
        <taxon>Fusobacterium</taxon>
    </lineage>
</organism>
<sequence>MKISEEDLSTEIIEQLVNMVGEFTNVNDLAETLNVSRTTISRKIEEGEIVAFHFGSRVIVVTRSLQGIIEKFL</sequence>
<dbReference type="Gene3D" id="1.10.10.10">
    <property type="entry name" value="Winged helix-like DNA-binding domain superfamily/Winged helix DNA-binding domain"/>
    <property type="match status" value="1"/>
</dbReference>
<dbReference type="RefSeq" id="WP_008801607.1">
    <property type="nucleotide sequence ID" value="NZ_GG657972.1"/>
</dbReference>
<keyword evidence="3" id="KW-1185">Reference proteome</keyword>
<evidence type="ECO:0000313" key="2">
    <source>
        <dbReference type="EMBL" id="EFS21537.1"/>
    </source>
</evidence>